<proteinExistence type="predicted"/>
<evidence type="ECO:0008006" key="4">
    <source>
        <dbReference type="Google" id="ProtNLM"/>
    </source>
</evidence>
<gene>
    <name evidence="2" type="ORF">V6N11_019595</name>
</gene>
<dbReference type="Proteomes" id="UP001396334">
    <property type="component" value="Unassembled WGS sequence"/>
</dbReference>
<accession>A0ABR2NLI3</accession>
<dbReference type="EMBL" id="JBBPBN010000125">
    <property type="protein sequence ID" value="KAK8976921.1"/>
    <property type="molecule type" value="Genomic_DNA"/>
</dbReference>
<evidence type="ECO:0000313" key="2">
    <source>
        <dbReference type="EMBL" id="KAK8976921.1"/>
    </source>
</evidence>
<feature type="region of interest" description="Disordered" evidence="1">
    <location>
        <begin position="1"/>
        <end position="26"/>
    </location>
</feature>
<feature type="region of interest" description="Disordered" evidence="1">
    <location>
        <begin position="53"/>
        <end position="75"/>
    </location>
</feature>
<comment type="caution">
    <text evidence="2">The sequence shown here is derived from an EMBL/GenBank/DDBJ whole genome shotgun (WGS) entry which is preliminary data.</text>
</comment>
<name>A0ABR2NLI3_9ROSI</name>
<sequence>MQRIERQTRIGNTKPPKGNKSLGTANGTTGALRIIEHDIGIQSGNHRAVSVIEHEDHDRSRNARDGQRKRSLLGKGNVDVSRTKLLLRRNPSGRNAGTVPIADFTHRLTSDLDMIQAYNIPSGSRGNENLHNFEPMLQSSDDEEFDRSDSPEVLPGGLFLKTTKRRANRISALQREDGSWFSEAFELKNLAKDFYQNLFTSSLVSPLPTAPHDGFPIMKNRTRTILLAPVSMEEELCSRDWSVQIQHTKRLGNTVADKLAKNANVDSLETTMYAESPP</sequence>
<keyword evidence="3" id="KW-1185">Reference proteome</keyword>
<evidence type="ECO:0000313" key="3">
    <source>
        <dbReference type="Proteomes" id="UP001396334"/>
    </source>
</evidence>
<protein>
    <recommendedName>
        <fullName evidence="4">RNase H type-1 domain-containing protein</fullName>
    </recommendedName>
</protein>
<organism evidence="2 3">
    <name type="scientific">Hibiscus sabdariffa</name>
    <name type="common">roselle</name>
    <dbReference type="NCBI Taxonomy" id="183260"/>
    <lineage>
        <taxon>Eukaryota</taxon>
        <taxon>Viridiplantae</taxon>
        <taxon>Streptophyta</taxon>
        <taxon>Embryophyta</taxon>
        <taxon>Tracheophyta</taxon>
        <taxon>Spermatophyta</taxon>
        <taxon>Magnoliopsida</taxon>
        <taxon>eudicotyledons</taxon>
        <taxon>Gunneridae</taxon>
        <taxon>Pentapetalae</taxon>
        <taxon>rosids</taxon>
        <taxon>malvids</taxon>
        <taxon>Malvales</taxon>
        <taxon>Malvaceae</taxon>
        <taxon>Malvoideae</taxon>
        <taxon>Hibiscus</taxon>
    </lineage>
</organism>
<evidence type="ECO:0000256" key="1">
    <source>
        <dbReference type="SAM" id="MobiDB-lite"/>
    </source>
</evidence>
<feature type="compositionally biased region" description="Basic and acidic residues" evidence="1">
    <location>
        <begin position="53"/>
        <end position="68"/>
    </location>
</feature>
<reference evidence="2 3" key="1">
    <citation type="journal article" date="2024" name="G3 (Bethesda)">
        <title>Genome assembly of Hibiscus sabdariffa L. provides insights into metabolisms of medicinal natural products.</title>
        <authorList>
            <person name="Kim T."/>
        </authorList>
    </citation>
    <scope>NUCLEOTIDE SEQUENCE [LARGE SCALE GENOMIC DNA]</scope>
    <source>
        <strain evidence="2">TK-2024</strain>
        <tissue evidence="2">Old leaves</tissue>
    </source>
</reference>